<accession>A0A1C2VZE2</accession>
<proteinExistence type="predicted"/>
<dbReference type="NCBIfam" id="TIGR03605">
    <property type="entry name" value="antibiot_sagB"/>
    <property type="match status" value="1"/>
</dbReference>
<dbReference type="Proteomes" id="UP000660083">
    <property type="component" value="Unassembled WGS sequence"/>
</dbReference>
<dbReference type="AlphaFoldDB" id="A0A1C2VZE2"/>
<comment type="caution">
    <text evidence="1">The sequence shown here is derived from an EMBL/GenBank/DDBJ whole genome shotgun (WGS) entry which is preliminary data.</text>
</comment>
<accession>K9CHM8</accession>
<sequence length="367" mass="42359">MDKNTILKICPSFQVRFIGSEKYLYRAKDRLAWEPDIIKNEMFWEVWEFFLKPRSVLEALESINHENDYVINAIKGLIDCGILEVNNIKDGYGYNKFILSKKLINNMESVFFHISTSRMNWVNYSKSKEIQELDHNEMDIKVREEQPPSNFKKYRNSIPKYDLAELIPLKFFKSKINNSIFSKEIEGLNNKISLDLINLLLNYSIAKVGTVEMYATGKHILKPVPSGGARHTTEAYIIVNDGVDGIDFGAYHFNVNNHRLDKINISSFDVNKLIIASNVLVRGKGKKPKVIILHSCIFERSMFRYREARSYRVMHFDLGHIHANEIIVGSILGLDCTESYSVPENLIESILSLNPLKESVMSSFIIY</sequence>
<dbReference type="RefSeq" id="WP_000360277.1">
    <property type="nucleotide sequence ID" value="NZ_AMST01000002.1"/>
</dbReference>
<evidence type="ECO:0000313" key="1">
    <source>
        <dbReference type="EMBL" id="MBK1446332.1"/>
    </source>
</evidence>
<protein>
    <submittedName>
        <fullName evidence="1">SagB/ThcOx family dehydrogenase</fullName>
    </submittedName>
</protein>
<dbReference type="InterPro" id="IPR000415">
    <property type="entry name" value="Nitroreductase-like"/>
</dbReference>
<reference evidence="1" key="1">
    <citation type="submission" date="2020-12" db="EMBL/GenBank/DDBJ databases">
        <authorList>
            <person name="Chopjitt P."/>
        </authorList>
    </citation>
    <scope>NUCLEOTIDE SEQUENCE</scope>
    <source>
        <strain evidence="1">AP1</strain>
    </source>
</reference>
<gene>
    <name evidence="1" type="ORF">JDA50_18155</name>
</gene>
<dbReference type="EMBL" id="JAEFCT010000018">
    <property type="protein sequence ID" value="MBK1446332.1"/>
    <property type="molecule type" value="Genomic_DNA"/>
</dbReference>
<dbReference type="InterPro" id="IPR020051">
    <property type="entry name" value="SagB-type_dehydrogenase"/>
</dbReference>
<evidence type="ECO:0000313" key="2">
    <source>
        <dbReference type="Proteomes" id="UP000660083"/>
    </source>
</evidence>
<name>A0A1C2VZE2_ACIPI</name>
<dbReference type="GO" id="GO:0016491">
    <property type="term" value="F:oxidoreductase activity"/>
    <property type="evidence" value="ECO:0007669"/>
    <property type="project" value="InterPro"/>
</dbReference>
<dbReference type="Gene3D" id="3.40.109.10">
    <property type="entry name" value="NADH Oxidase"/>
    <property type="match status" value="1"/>
</dbReference>
<dbReference type="PANTHER" id="PTHR43745">
    <property type="entry name" value="NITROREDUCTASE MJ1384-RELATED"/>
    <property type="match status" value="1"/>
</dbReference>
<dbReference type="CDD" id="cd02142">
    <property type="entry name" value="McbC_SagB-like_oxidoreductase"/>
    <property type="match status" value="1"/>
</dbReference>
<organism evidence="1 2">
    <name type="scientific">Acinetobacter pittii</name>
    <name type="common">Acinetobacter genomosp. 3</name>
    <dbReference type="NCBI Taxonomy" id="48296"/>
    <lineage>
        <taxon>Bacteria</taxon>
        <taxon>Pseudomonadati</taxon>
        <taxon>Pseudomonadota</taxon>
        <taxon>Gammaproteobacteria</taxon>
        <taxon>Moraxellales</taxon>
        <taxon>Moraxellaceae</taxon>
        <taxon>Acinetobacter</taxon>
        <taxon>Acinetobacter calcoaceticus/baumannii complex</taxon>
    </lineage>
</organism>
<dbReference type="PANTHER" id="PTHR43745:SF2">
    <property type="entry name" value="NITROREDUCTASE MJ1384-RELATED"/>
    <property type="match status" value="1"/>
</dbReference>
<dbReference type="InterPro" id="IPR052544">
    <property type="entry name" value="Bacteriocin_Proc_Enz"/>
</dbReference>